<dbReference type="STRING" id="22663.A0A2I0KCY1"/>
<dbReference type="AlphaFoldDB" id="A0A2I0KCY1"/>
<dbReference type="Gene3D" id="3.60.40.10">
    <property type="entry name" value="PPM-type phosphatase domain"/>
    <property type="match status" value="1"/>
</dbReference>
<evidence type="ECO:0000256" key="1">
    <source>
        <dbReference type="ARBA" id="ARBA00001936"/>
    </source>
</evidence>
<keyword evidence="7" id="KW-0904">Protein phosphatase</keyword>
<dbReference type="InterPro" id="IPR015655">
    <property type="entry name" value="PP2C"/>
</dbReference>
<dbReference type="CDD" id="cd00143">
    <property type="entry name" value="PP2Cc"/>
    <property type="match status" value="1"/>
</dbReference>
<accession>A0A2I0KCY1</accession>
<comment type="cofactor">
    <cofactor evidence="1">
        <name>Mn(2+)</name>
        <dbReference type="ChEBI" id="CHEBI:29035"/>
    </cofactor>
</comment>
<evidence type="ECO:0000256" key="5">
    <source>
        <dbReference type="ARBA" id="ARBA00022801"/>
    </source>
</evidence>
<dbReference type="GO" id="GO:0004722">
    <property type="term" value="F:protein serine/threonine phosphatase activity"/>
    <property type="evidence" value="ECO:0007669"/>
    <property type="project" value="UniProtKB-EC"/>
</dbReference>
<evidence type="ECO:0000259" key="9">
    <source>
        <dbReference type="PROSITE" id="PS51746"/>
    </source>
</evidence>
<keyword evidence="4" id="KW-0479">Metal-binding</keyword>
<dbReference type="Pfam" id="PF00481">
    <property type="entry name" value="PP2C"/>
    <property type="match status" value="1"/>
</dbReference>
<dbReference type="EC" id="3.1.3.16" evidence="3"/>
<dbReference type="EMBL" id="PGOL01000741">
    <property type="protein sequence ID" value="PKI65616.1"/>
    <property type="molecule type" value="Genomic_DNA"/>
</dbReference>
<protein>
    <recommendedName>
        <fullName evidence="3">protein-serine/threonine phosphatase</fullName>
        <ecNumber evidence="3">3.1.3.16</ecNumber>
    </recommendedName>
</protein>
<comment type="caution">
    <text evidence="10">The sequence shown here is derived from an EMBL/GenBank/DDBJ whole genome shotgun (WGS) entry which is preliminary data.</text>
</comment>
<keyword evidence="11" id="KW-1185">Reference proteome</keyword>
<evidence type="ECO:0000256" key="4">
    <source>
        <dbReference type="ARBA" id="ARBA00022723"/>
    </source>
</evidence>
<dbReference type="InterPro" id="IPR001932">
    <property type="entry name" value="PPM-type_phosphatase-like_dom"/>
</dbReference>
<organism evidence="10 11">
    <name type="scientific">Punica granatum</name>
    <name type="common">Pomegranate</name>
    <dbReference type="NCBI Taxonomy" id="22663"/>
    <lineage>
        <taxon>Eukaryota</taxon>
        <taxon>Viridiplantae</taxon>
        <taxon>Streptophyta</taxon>
        <taxon>Embryophyta</taxon>
        <taxon>Tracheophyta</taxon>
        <taxon>Spermatophyta</taxon>
        <taxon>Magnoliopsida</taxon>
        <taxon>eudicotyledons</taxon>
        <taxon>Gunneridae</taxon>
        <taxon>Pentapetalae</taxon>
        <taxon>rosids</taxon>
        <taxon>malvids</taxon>
        <taxon>Myrtales</taxon>
        <taxon>Lythraceae</taxon>
        <taxon>Punica</taxon>
    </lineage>
</organism>
<dbReference type="Proteomes" id="UP000233551">
    <property type="component" value="Unassembled WGS sequence"/>
</dbReference>
<sequence length="477" mass="52461">MRNVVRKLSVDIPMPARELNVSFGYQCNRTSYSSSSLVEEELDDPNTLEEGVLMTWHSELKTRSSSFSCLSGAALSANATLANTKICNGIIGDEILPSIDSPNSFRRLSSSPSLSRLDLEILDTEAKISKPRSAPARSESSSFLNAVDAQTAGGAAGEDRVQAVCSEENGWLFCGIYDGFNGRDAADFLAGTLYDSIACSLHNLEWRSKELQSSLSSEAEFFQRGVIDCLKDAIALAESKFLHMVEQEMEDRPDLVSVGSCVLVALLYMSDIYILNLGDSRAILATGVKEGKPLMAVQLTETHTVDNESEQMKVVADHPNDPRPIYNGRLKGKLKLTRALGVGYLKESKMNDMLMGILRIQNLCSPPYVYSEPFTISHRVSDNDHFIILGSDGLFDFFSNDEVVQLVHFFIQQNPSGDPAKHLVERLVQRAADSAGFSTEELLTVPVGRRRKYHDDVTVIVIILGNKQRTSTASTSL</sequence>
<name>A0A2I0KCY1_PUNGR</name>
<dbReference type="PROSITE" id="PS51746">
    <property type="entry name" value="PPM_2"/>
    <property type="match status" value="1"/>
</dbReference>
<keyword evidence="6" id="KW-0460">Magnesium</keyword>
<dbReference type="GO" id="GO:0046872">
    <property type="term" value="F:metal ion binding"/>
    <property type="evidence" value="ECO:0007669"/>
    <property type="project" value="UniProtKB-KW"/>
</dbReference>
<dbReference type="PANTHER" id="PTHR13832">
    <property type="entry name" value="PROTEIN PHOSPHATASE 2C"/>
    <property type="match status" value="1"/>
</dbReference>
<evidence type="ECO:0000313" key="10">
    <source>
        <dbReference type="EMBL" id="PKI65616.1"/>
    </source>
</evidence>
<keyword evidence="5" id="KW-0378">Hydrolase</keyword>
<reference evidence="10 11" key="1">
    <citation type="submission" date="2017-11" db="EMBL/GenBank/DDBJ databases">
        <title>De-novo sequencing of pomegranate (Punica granatum L.) genome.</title>
        <authorList>
            <person name="Akparov Z."/>
            <person name="Amiraslanov A."/>
            <person name="Hajiyeva S."/>
            <person name="Abbasov M."/>
            <person name="Kaur K."/>
            <person name="Hamwieh A."/>
            <person name="Solovyev V."/>
            <person name="Salamov A."/>
            <person name="Braich B."/>
            <person name="Kosarev P."/>
            <person name="Mahmoud A."/>
            <person name="Hajiyev E."/>
            <person name="Babayeva S."/>
            <person name="Izzatullayeva V."/>
            <person name="Mammadov A."/>
            <person name="Mammadov A."/>
            <person name="Sharifova S."/>
            <person name="Ojaghi J."/>
            <person name="Eynullazada K."/>
            <person name="Bayramov B."/>
            <person name="Abdulazimova A."/>
            <person name="Shahmuradov I."/>
        </authorList>
    </citation>
    <scope>NUCLEOTIDE SEQUENCE [LARGE SCALE GENOMIC DNA]</scope>
    <source>
        <strain evidence="11">cv. AG2017</strain>
        <tissue evidence="10">Leaf</tissue>
    </source>
</reference>
<dbReference type="SUPFAM" id="SSF81606">
    <property type="entry name" value="PP2C-like"/>
    <property type="match status" value="1"/>
</dbReference>
<keyword evidence="8" id="KW-0464">Manganese</keyword>
<evidence type="ECO:0000256" key="2">
    <source>
        <dbReference type="ARBA" id="ARBA00006702"/>
    </source>
</evidence>
<comment type="similarity">
    <text evidence="2">Belongs to the PP2C family.</text>
</comment>
<evidence type="ECO:0000256" key="6">
    <source>
        <dbReference type="ARBA" id="ARBA00022842"/>
    </source>
</evidence>
<dbReference type="SMART" id="SM00332">
    <property type="entry name" value="PP2Cc"/>
    <property type="match status" value="1"/>
</dbReference>
<evidence type="ECO:0000256" key="8">
    <source>
        <dbReference type="ARBA" id="ARBA00023211"/>
    </source>
</evidence>
<proteinExistence type="inferred from homology"/>
<dbReference type="InterPro" id="IPR036457">
    <property type="entry name" value="PPM-type-like_dom_sf"/>
</dbReference>
<evidence type="ECO:0000256" key="7">
    <source>
        <dbReference type="ARBA" id="ARBA00022912"/>
    </source>
</evidence>
<dbReference type="PANTHER" id="PTHR13832:SF803">
    <property type="entry name" value="PROTEIN PHOSPHATASE 1G"/>
    <property type="match status" value="1"/>
</dbReference>
<evidence type="ECO:0000313" key="11">
    <source>
        <dbReference type="Proteomes" id="UP000233551"/>
    </source>
</evidence>
<gene>
    <name evidence="10" type="ORF">CRG98_014009</name>
</gene>
<feature type="domain" description="PPM-type phosphatase" evidence="9">
    <location>
        <begin position="143"/>
        <end position="464"/>
    </location>
</feature>
<evidence type="ECO:0000256" key="3">
    <source>
        <dbReference type="ARBA" id="ARBA00013081"/>
    </source>
</evidence>